<feature type="transmembrane region" description="Helical" evidence="2">
    <location>
        <begin position="237"/>
        <end position="258"/>
    </location>
</feature>
<sequence length="283" mass="27879">MWYDIPMFPIVLAAVSAVAFGTADFSGGKASRRADPVAVTVVSQLLSVPLLLALVLVVPGTPRPVDLAWGLFAGVAGAAGVVLLYRALAGGMMAVVAPVTAITAALVPIVAGLLTAHSPGTLALSGAGLAVLAIALVSLGERGISGAVSPRVVGAALAAGALFGVFFALLGQADEGAGMWPVLAVRVSSIGFGLALAARTGVSLRLGPRVLGWATAAGLLDSAANALYLAAASRGHLSIVAAIAALYPASTVLLALAVDRERLRPAQIAGLGFAAGALVLASL</sequence>
<evidence type="ECO:0000313" key="4">
    <source>
        <dbReference type="EMBL" id="GAA4573277.1"/>
    </source>
</evidence>
<keyword evidence="2" id="KW-1133">Transmembrane helix</keyword>
<evidence type="ECO:0000256" key="2">
    <source>
        <dbReference type="SAM" id="Phobius"/>
    </source>
</evidence>
<keyword evidence="2" id="KW-0472">Membrane</keyword>
<dbReference type="InterPro" id="IPR037185">
    <property type="entry name" value="EmrE-like"/>
</dbReference>
<dbReference type="EMBL" id="BAABGU010000021">
    <property type="protein sequence ID" value="GAA4573277.1"/>
    <property type="molecule type" value="Genomic_DNA"/>
</dbReference>
<comment type="similarity">
    <text evidence="1">Belongs to the EamA transporter family.</text>
</comment>
<dbReference type="Proteomes" id="UP001500307">
    <property type="component" value="Unassembled WGS sequence"/>
</dbReference>
<feature type="transmembrane region" description="Helical" evidence="2">
    <location>
        <begin position="177"/>
        <end position="198"/>
    </location>
</feature>
<feature type="domain" description="EamA" evidence="3">
    <location>
        <begin position="8"/>
        <end position="138"/>
    </location>
</feature>
<name>A0ABP8ST51_9ACTN</name>
<evidence type="ECO:0000256" key="1">
    <source>
        <dbReference type="ARBA" id="ARBA00007362"/>
    </source>
</evidence>
<keyword evidence="5" id="KW-1185">Reference proteome</keyword>
<evidence type="ECO:0000313" key="5">
    <source>
        <dbReference type="Proteomes" id="UP001500307"/>
    </source>
</evidence>
<dbReference type="Pfam" id="PF00892">
    <property type="entry name" value="EamA"/>
    <property type="match status" value="2"/>
</dbReference>
<keyword evidence="2" id="KW-0812">Transmembrane</keyword>
<evidence type="ECO:0000259" key="3">
    <source>
        <dbReference type="Pfam" id="PF00892"/>
    </source>
</evidence>
<feature type="transmembrane region" description="Helical" evidence="2">
    <location>
        <begin position="6"/>
        <end position="25"/>
    </location>
</feature>
<feature type="transmembrane region" description="Helical" evidence="2">
    <location>
        <begin position="95"/>
        <end position="116"/>
    </location>
</feature>
<feature type="transmembrane region" description="Helical" evidence="2">
    <location>
        <begin position="67"/>
        <end position="88"/>
    </location>
</feature>
<dbReference type="InterPro" id="IPR000620">
    <property type="entry name" value="EamA_dom"/>
</dbReference>
<reference evidence="5" key="1">
    <citation type="journal article" date="2019" name="Int. J. Syst. Evol. Microbiol.">
        <title>The Global Catalogue of Microorganisms (GCM) 10K type strain sequencing project: providing services to taxonomists for standard genome sequencing and annotation.</title>
        <authorList>
            <consortium name="The Broad Institute Genomics Platform"/>
            <consortium name="The Broad Institute Genome Sequencing Center for Infectious Disease"/>
            <person name="Wu L."/>
            <person name="Ma J."/>
        </authorList>
    </citation>
    <scope>NUCLEOTIDE SEQUENCE [LARGE SCALE GENOMIC DNA]</scope>
    <source>
        <strain evidence="5">JCM 3175</strain>
    </source>
</reference>
<feature type="transmembrane region" description="Helical" evidence="2">
    <location>
        <begin position="122"/>
        <end position="140"/>
    </location>
</feature>
<organism evidence="4 5">
    <name type="scientific">Micromonospora coerulea</name>
    <dbReference type="NCBI Taxonomy" id="47856"/>
    <lineage>
        <taxon>Bacteria</taxon>
        <taxon>Bacillati</taxon>
        <taxon>Actinomycetota</taxon>
        <taxon>Actinomycetes</taxon>
        <taxon>Micromonosporales</taxon>
        <taxon>Micromonosporaceae</taxon>
        <taxon>Micromonospora</taxon>
    </lineage>
</organism>
<feature type="transmembrane region" description="Helical" evidence="2">
    <location>
        <begin position="210"/>
        <end position="231"/>
    </location>
</feature>
<dbReference type="SUPFAM" id="SSF103481">
    <property type="entry name" value="Multidrug resistance efflux transporter EmrE"/>
    <property type="match status" value="2"/>
</dbReference>
<accession>A0ABP8ST51</accession>
<protein>
    <recommendedName>
        <fullName evidence="3">EamA domain-containing protein</fullName>
    </recommendedName>
</protein>
<gene>
    <name evidence="4" type="ORF">GCM10023176_37930</name>
</gene>
<feature type="transmembrane region" description="Helical" evidence="2">
    <location>
        <begin position="152"/>
        <end position="171"/>
    </location>
</feature>
<proteinExistence type="inferred from homology"/>
<comment type="caution">
    <text evidence="4">The sequence shown here is derived from an EMBL/GenBank/DDBJ whole genome shotgun (WGS) entry which is preliminary data.</text>
</comment>
<feature type="domain" description="EamA" evidence="3">
    <location>
        <begin position="155"/>
        <end position="282"/>
    </location>
</feature>
<feature type="transmembrane region" description="Helical" evidence="2">
    <location>
        <begin position="37"/>
        <end position="61"/>
    </location>
</feature>